<sequence>MTVRVINLGLPKSGTTTLAVALEKAGWRVADYRLRRGKCPDPDIAGSFVARQLYDGYFGAGDPLLRLQGFDALSEISVLTRRLCLWPQTDFGLIEALRTRHPDLRFVASMRDPGEMAQSMLRWSDLGTDRLPQGSVPGLPRGYGETRLERAQWIAAHHAFLHRMFAGDPRFLAYDTSDPTAPARLGAHLGLSLPWWGTANSNRQTASGRA</sequence>
<dbReference type="AlphaFoldDB" id="A0A1G8NZ03"/>
<reference evidence="2" key="1">
    <citation type="submission" date="2016-10" db="EMBL/GenBank/DDBJ databases">
        <authorList>
            <person name="Varghese N."/>
            <person name="Submissions S."/>
        </authorList>
    </citation>
    <scope>NUCLEOTIDE SEQUENCE [LARGE SCALE GENOMIC DNA]</scope>
    <source>
        <strain evidence="2">DSM 26424</strain>
    </source>
</reference>
<accession>A0A1G8NZ03</accession>
<evidence type="ECO:0000313" key="2">
    <source>
        <dbReference type="Proteomes" id="UP000199093"/>
    </source>
</evidence>
<dbReference type="InterPro" id="IPR027417">
    <property type="entry name" value="P-loop_NTPase"/>
</dbReference>
<keyword evidence="2" id="KW-1185">Reference proteome</keyword>
<protein>
    <recommendedName>
        <fullName evidence="3">Sulfotransferase family protein</fullName>
    </recommendedName>
</protein>
<dbReference type="STRING" id="555512.SAMN04487993_101176"/>
<dbReference type="EMBL" id="FNEJ01000011">
    <property type="protein sequence ID" value="SDI85474.1"/>
    <property type="molecule type" value="Genomic_DNA"/>
</dbReference>
<gene>
    <name evidence="1" type="ORF">SAMN04487993_101176</name>
</gene>
<proteinExistence type="predicted"/>
<organism evidence="1 2">
    <name type="scientific">Salipiger marinus</name>
    <dbReference type="NCBI Taxonomy" id="555512"/>
    <lineage>
        <taxon>Bacteria</taxon>
        <taxon>Pseudomonadati</taxon>
        <taxon>Pseudomonadota</taxon>
        <taxon>Alphaproteobacteria</taxon>
        <taxon>Rhodobacterales</taxon>
        <taxon>Roseobacteraceae</taxon>
        <taxon>Salipiger</taxon>
    </lineage>
</organism>
<dbReference type="RefSeq" id="WP_089847976.1">
    <property type="nucleotide sequence ID" value="NZ_FNEJ01000011.1"/>
</dbReference>
<evidence type="ECO:0000313" key="1">
    <source>
        <dbReference type="EMBL" id="SDI85474.1"/>
    </source>
</evidence>
<dbReference type="SUPFAM" id="SSF52540">
    <property type="entry name" value="P-loop containing nucleoside triphosphate hydrolases"/>
    <property type="match status" value="1"/>
</dbReference>
<dbReference type="OrthoDB" id="7833823at2"/>
<name>A0A1G8NZ03_9RHOB</name>
<dbReference type="Gene3D" id="3.40.50.300">
    <property type="entry name" value="P-loop containing nucleotide triphosphate hydrolases"/>
    <property type="match status" value="1"/>
</dbReference>
<evidence type="ECO:0008006" key="3">
    <source>
        <dbReference type="Google" id="ProtNLM"/>
    </source>
</evidence>
<dbReference type="Proteomes" id="UP000199093">
    <property type="component" value="Unassembled WGS sequence"/>
</dbReference>